<reference evidence="8 9" key="1">
    <citation type="submission" date="2020-04" db="EMBL/GenBank/DDBJ databases">
        <authorList>
            <person name="Laetsch R D."/>
            <person name="Stevens L."/>
            <person name="Kumar S."/>
            <person name="Blaxter L. M."/>
        </authorList>
    </citation>
    <scope>NUCLEOTIDE SEQUENCE [LARGE SCALE GENOMIC DNA]</scope>
</reference>
<dbReference type="OrthoDB" id="8062037at2759"/>
<dbReference type="FunFam" id="3.30.40.10:FF:000825">
    <property type="entry name" value="Protein CBG07640"/>
    <property type="match status" value="1"/>
</dbReference>
<keyword evidence="6" id="KW-0472">Membrane</keyword>
<evidence type="ECO:0000256" key="4">
    <source>
        <dbReference type="PROSITE-ProRule" id="PRU00175"/>
    </source>
</evidence>
<sequence length="402" mass="45206">METGEEELVEKCHATGANFGLDMDNFIMTEENFGCAVPVEPVDACKKIHVPEKRITCNNPFAIVSRSPRSHQCAFSEQAYNVQDSSIFFKAVIFYNYPGADPIPMRGANLSDQIRLPVLMASFKCMEEVLNTFPASKGFRIRIKLDPGFVELFRYLIPFIVVIFFCFALFLITLCIRGCVERRKMNKRRLSKRNLKKIPVKKYRIGDEPDTCAICLEDFSHGEKLRHLPCRHVFHCKCIDVWLTQTRKVCPLCKRKIGGSSDSEGSIDDNTANNDNGNRPLSLAQGSSQVGSTEFWSSQEALVERDLVFHEPPPPPRGFWKNFVARLKGQTHDDASVSLETGVGRENNAYNQNQVAVNTNDNDQLLENEVPTSSSPVSEESTSTAHSSLTTEDEPEPKTEDV</sequence>
<dbReference type="InterPro" id="IPR001841">
    <property type="entry name" value="Znf_RING"/>
</dbReference>
<dbReference type="GO" id="GO:0005634">
    <property type="term" value="C:nucleus"/>
    <property type="evidence" value="ECO:0007669"/>
    <property type="project" value="TreeGrafter"/>
</dbReference>
<feature type="compositionally biased region" description="Low complexity" evidence="5">
    <location>
        <begin position="369"/>
        <end position="384"/>
    </location>
</feature>
<keyword evidence="2 4" id="KW-0863">Zinc-finger</keyword>
<keyword evidence="6" id="KW-0812">Transmembrane</keyword>
<dbReference type="Gene3D" id="3.50.30.30">
    <property type="match status" value="1"/>
</dbReference>
<dbReference type="PANTHER" id="PTHR45931:SF20">
    <property type="entry name" value="RING-TYPE E3 UBIQUITIN TRANSFERASE"/>
    <property type="match status" value="1"/>
</dbReference>
<evidence type="ECO:0000256" key="2">
    <source>
        <dbReference type="ARBA" id="ARBA00022771"/>
    </source>
</evidence>
<dbReference type="Pfam" id="PF13639">
    <property type="entry name" value="zf-RING_2"/>
    <property type="match status" value="1"/>
</dbReference>
<comment type="caution">
    <text evidence="8">The sequence shown here is derived from an EMBL/GenBank/DDBJ whole genome shotgun (WGS) entry which is preliminary data.</text>
</comment>
<protein>
    <recommendedName>
        <fullName evidence="7">RING-type domain-containing protein</fullName>
    </recommendedName>
</protein>
<keyword evidence="3" id="KW-0862">Zinc</keyword>
<dbReference type="InterPro" id="IPR013083">
    <property type="entry name" value="Znf_RING/FYVE/PHD"/>
</dbReference>
<dbReference type="Proteomes" id="UP000494206">
    <property type="component" value="Unassembled WGS sequence"/>
</dbReference>
<evidence type="ECO:0000256" key="5">
    <source>
        <dbReference type="SAM" id="MobiDB-lite"/>
    </source>
</evidence>
<organism evidence="8 9">
    <name type="scientific">Caenorhabditis bovis</name>
    <dbReference type="NCBI Taxonomy" id="2654633"/>
    <lineage>
        <taxon>Eukaryota</taxon>
        <taxon>Metazoa</taxon>
        <taxon>Ecdysozoa</taxon>
        <taxon>Nematoda</taxon>
        <taxon>Chromadorea</taxon>
        <taxon>Rhabditida</taxon>
        <taxon>Rhabditina</taxon>
        <taxon>Rhabditomorpha</taxon>
        <taxon>Rhabditoidea</taxon>
        <taxon>Rhabditidae</taxon>
        <taxon>Peloderinae</taxon>
        <taxon>Caenorhabditis</taxon>
    </lineage>
</organism>
<accession>A0A8S1EHY4</accession>
<dbReference type="EMBL" id="CADEPM010000002">
    <property type="protein sequence ID" value="CAB3399167.1"/>
    <property type="molecule type" value="Genomic_DNA"/>
</dbReference>
<evidence type="ECO:0000256" key="6">
    <source>
        <dbReference type="SAM" id="Phobius"/>
    </source>
</evidence>
<feature type="compositionally biased region" description="Polar residues" evidence="5">
    <location>
        <begin position="270"/>
        <end position="290"/>
    </location>
</feature>
<name>A0A8S1EHY4_9PELO</name>
<dbReference type="PROSITE" id="PS50089">
    <property type="entry name" value="ZF_RING_2"/>
    <property type="match status" value="1"/>
</dbReference>
<dbReference type="SUPFAM" id="SSF57850">
    <property type="entry name" value="RING/U-box"/>
    <property type="match status" value="1"/>
</dbReference>
<evidence type="ECO:0000256" key="1">
    <source>
        <dbReference type="ARBA" id="ARBA00022723"/>
    </source>
</evidence>
<feature type="domain" description="RING-type" evidence="7">
    <location>
        <begin position="212"/>
        <end position="254"/>
    </location>
</feature>
<dbReference type="CDD" id="cd00538">
    <property type="entry name" value="PA"/>
    <property type="match status" value="1"/>
</dbReference>
<dbReference type="SMART" id="SM00184">
    <property type="entry name" value="RING"/>
    <property type="match status" value="1"/>
</dbReference>
<dbReference type="GO" id="GO:0008270">
    <property type="term" value="F:zinc ion binding"/>
    <property type="evidence" value="ECO:0007669"/>
    <property type="project" value="UniProtKB-KW"/>
</dbReference>
<feature type="transmembrane region" description="Helical" evidence="6">
    <location>
        <begin position="155"/>
        <end position="180"/>
    </location>
</feature>
<dbReference type="PANTHER" id="PTHR45931">
    <property type="entry name" value="SI:CH211-59O9.10"/>
    <property type="match status" value="1"/>
</dbReference>
<gene>
    <name evidence="8" type="ORF">CBOVIS_LOCUS2333</name>
</gene>
<keyword evidence="9" id="KW-1185">Reference proteome</keyword>
<keyword evidence="1" id="KW-0479">Metal-binding</keyword>
<keyword evidence="6" id="KW-1133">Transmembrane helix</keyword>
<evidence type="ECO:0000259" key="7">
    <source>
        <dbReference type="PROSITE" id="PS50089"/>
    </source>
</evidence>
<proteinExistence type="predicted"/>
<evidence type="ECO:0000256" key="3">
    <source>
        <dbReference type="ARBA" id="ARBA00022833"/>
    </source>
</evidence>
<evidence type="ECO:0000313" key="8">
    <source>
        <dbReference type="EMBL" id="CAB3399167.1"/>
    </source>
</evidence>
<feature type="region of interest" description="Disordered" evidence="5">
    <location>
        <begin position="258"/>
        <end position="290"/>
    </location>
</feature>
<dbReference type="GO" id="GO:0061630">
    <property type="term" value="F:ubiquitin protein ligase activity"/>
    <property type="evidence" value="ECO:0007669"/>
    <property type="project" value="TreeGrafter"/>
</dbReference>
<feature type="region of interest" description="Disordered" evidence="5">
    <location>
        <begin position="358"/>
        <end position="402"/>
    </location>
</feature>
<dbReference type="AlphaFoldDB" id="A0A8S1EHY4"/>
<evidence type="ECO:0000313" key="9">
    <source>
        <dbReference type="Proteomes" id="UP000494206"/>
    </source>
</evidence>
<dbReference type="InterPro" id="IPR051834">
    <property type="entry name" value="RING_finger_E3_ligase"/>
</dbReference>
<dbReference type="Gene3D" id="3.30.40.10">
    <property type="entry name" value="Zinc/RING finger domain, C3HC4 (zinc finger)"/>
    <property type="match status" value="1"/>
</dbReference>
<dbReference type="GO" id="GO:0006511">
    <property type="term" value="P:ubiquitin-dependent protein catabolic process"/>
    <property type="evidence" value="ECO:0007669"/>
    <property type="project" value="TreeGrafter"/>
</dbReference>